<accession>A0ABP4IMI2</accession>
<evidence type="ECO:0000313" key="3">
    <source>
        <dbReference type="Proteomes" id="UP001501414"/>
    </source>
</evidence>
<feature type="region of interest" description="Disordered" evidence="1">
    <location>
        <begin position="126"/>
        <end position="154"/>
    </location>
</feature>
<dbReference type="Proteomes" id="UP001501414">
    <property type="component" value="Unassembled WGS sequence"/>
</dbReference>
<reference evidence="3" key="1">
    <citation type="journal article" date="2019" name="Int. J. Syst. Evol. Microbiol.">
        <title>The Global Catalogue of Microorganisms (GCM) 10K type strain sequencing project: providing services to taxonomists for standard genome sequencing and annotation.</title>
        <authorList>
            <consortium name="The Broad Institute Genomics Platform"/>
            <consortium name="The Broad Institute Genome Sequencing Center for Infectious Disease"/>
            <person name="Wu L."/>
            <person name="Ma J."/>
        </authorList>
    </citation>
    <scope>NUCLEOTIDE SEQUENCE [LARGE SCALE GENOMIC DNA]</scope>
    <source>
        <strain evidence="3">JCM 11896</strain>
    </source>
</reference>
<feature type="compositionally biased region" description="Low complexity" evidence="1">
    <location>
        <begin position="143"/>
        <end position="154"/>
    </location>
</feature>
<dbReference type="RefSeq" id="WP_344023044.1">
    <property type="nucleotide sequence ID" value="NZ_BAAAJK010000011.1"/>
</dbReference>
<evidence type="ECO:0000256" key="1">
    <source>
        <dbReference type="SAM" id="MobiDB-lite"/>
    </source>
</evidence>
<name>A0ABP4IMI2_9PSEU</name>
<comment type="caution">
    <text evidence="2">The sequence shown here is derived from an EMBL/GenBank/DDBJ whole genome shotgun (WGS) entry which is preliminary data.</text>
</comment>
<gene>
    <name evidence="2" type="ORF">GCM10009613_31560</name>
</gene>
<protein>
    <submittedName>
        <fullName evidence="2">Uncharacterized protein</fullName>
    </submittedName>
</protein>
<proteinExistence type="predicted"/>
<organism evidence="2 3">
    <name type="scientific">Pseudonocardia kongjuensis</name>
    <dbReference type="NCBI Taxonomy" id="102227"/>
    <lineage>
        <taxon>Bacteria</taxon>
        <taxon>Bacillati</taxon>
        <taxon>Actinomycetota</taxon>
        <taxon>Actinomycetes</taxon>
        <taxon>Pseudonocardiales</taxon>
        <taxon>Pseudonocardiaceae</taxon>
        <taxon>Pseudonocardia</taxon>
    </lineage>
</organism>
<sequence length="154" mass="16644">MIRLGSLAGYAFSGPRLLGGWTPPPVPAVYAILYRPDPQRERFAVTWVGHSEDLSAEGLPFRHRRSPCWVQRAGSKWALHIATLEVPGGGPGHRRAIAEELIGLYEPRCNTERFDPSWRAEWIGGYSDAPSTAPLPPPRLGSPAGDADAAPGPG</sequence>
<evidence type="ECO:0000313" key="2">
    <source>
        <dbReference type="EMBL" id="GAA1390594.1"/>
    </source>
</evidence>
<dbReference type="EMBL" id="BAAAJK010000011">
    <property type="protein sequence ID" value="GAA1390594.1"/>
    <property type="molecule type" value="Genomic_DNA"/>
</dbReference>
<keyword evidence="3" id="KW-1185">Reference proteome</keyword>